<sequence>MNLFVRKGEASSHLLMELQGEVKAQSELDGMNLGKLKEENGKNTLVIGNHVLRGKQEIIKKPLYVVKKVQGGLEVIGTISNKIVFNERPAPIPLHNEKKVKHNFWNQPK</sequence>
<dbReference type="Proteomes" id="UP001162131">
    <property type="component" value="Unassembled WGS sequence"/>
</dbReference>
<reference evidence="1" key="1">
    <citation type="submission" date="2021-09" db="EMBL/GenBank/DDBJ databases">
        <authorList>
            <consortium name="AG Swart"/>
            <person name="Singh M."/>
            <person name="Singh A."/>
            <person name="Seah K."/>
            <person name="Emmerich C."/>
        </authorList>
    </citation>
    <scope>NUCLEOTIDE SEQUENCE</scope>
    <source>
        <strain evidence="1">ATCC30299</strain>
    </source>
</reference>
<proteinExistence type="predicted"/>
<dbReference type="PANTHER" id="PTHR47475:SF2">
    <property type="entry name" value="CHROMOSOME TRANSMISSION FIDELITY PROTEIN 8"/>
    <property type="match status" value="1"/>
</dbReference>
<keyword evidence="2" id="KW-1185">Reference proteome</keyword>
<protein>
    <recommendedName>
        <fullName evidence="3">Chromosome transmission fidelity protein 8</fullName>
    </recommendedName>
</protein>
<name>A0AAU9J0Y5_9CILI</name>
<dbReference type="AlphaFoldDB" id="A0AAU9J0Y5"/>
<evidence type="ECO:0000313" key="2">
    <source>
        <dbReference type="Proteomes" id="UP001162131"/>
    </source>
</evidence>
<evidence type="ECO:0000313" key="1">
    <source>
        <dbReference type="EMBL" id="CAG9317191.1"/>
    </source>
</evidence>
<comment type="caution">
    <text evidence="1">The sequence shown here is derived from an EMBL/GenBank/DDBJ whole genome shotgun (WGS) entry which is preliminary data.</text>
</comment>
<accession>A0AAU9J0Y5</accession>
<gene>
    <name evidence="1" type="ORF">BSTOLATCC_MIC18445</name>
</gene>
<organism evidence="1 2">
    <name type="scientific">Blepharisma stoltei</name>
    <dbReference type="NCBI Taxonomy" id="1481888"/>
    <lineage>
        <taxon>Eukaryota</taxon>
        <taxon>Sar</taxon>
        <taxon>Alveolata</taxon>
        <taxon>Ciliophora</taxon>
        <taxon>Postciliodesmatophora</taxon>
        <taxon>Heterotrichea</taxon>
        <taxon>Heterotrichida</taxon>
        <taxon>Blepharismidae</taxon>
        <taxon>Blepharisma</taxon>
    </lineage>
</organism>
<dbReference type="PANTHER" id="PTHR47475">
    <property type="entry name" value="CHROMOSOME TRANSMISSION FIDELITY PROTEIN 8"/>
    <property type="match status" value="1"/>
</dbReference>
<dbReference type="EMBL" id="CAJZBQ010000018">
    <property type="protein sequence ID" value="CAG9317191.1"/>
    <property type="molecule type" value="Genomic_DNA"/>
</dbReference>
<evidence type="ECO:0008006" key="3">
    <source>
        <dbReference type="Google" id="ProtNLM"/>
    </source>
</evidence>